<reference evidence="2 3" key="1">
    <citation type="submission" date="2020-09" db="EMBL/GenBank/DDBJ databases">
        <title>Sphingomonas sp., a new species isolated from pork steak.</title>
        <authorList>
            <person name="Heidler von Heilborn D."/>
        </authorList>
    </citation>
    <scope>NUCLEOTIDE SEQUENCE [LARGE SCALE GENOMIC DNA]</scope>
    <source>
        <strain evidence="3">S8-3T</strain>
    </source>
</reference>
<feature type="transmembrane region" description="Helical" evidence="1">
    <location>
        <begin position="25"/>
        <end position="46"/>
    </location>
</feature>
<dbReference type="SUPFAM" id="SSF47240">
    <property type="entry name" value="Ferritin-like"/>
    <property type="match status" value="1"/>
</dbReference>
<evidence type="ECO:0000313" key="3">
    <source>
        <dbReference type="Proteomes" id="UP000516148"/>
    </source>
</evidence>
<evidence type="ECO:0000313" key="2">
    <source>
        <dbReference type="EMBL" id="QNQ08394.1"/>
    </source>
</evidence>
<keyword evidence="1" id="KW-0472">Membrane</keyword>
<dbReference type="PANTHER" id="PTHR31694:SF26">
    <property type="entry name" value="OS05G0151100 PROTEIN"/>
    <property type="match status" value="1"/>
</dbReference>
<protein>
    <submittedName>
        <fullName evidence="2">Ferritin-like domain-containing protein</fullName>
    </submittedName>
</protein>
<sequence>MTIDQEQLIDVLDRRVERRNERRDFFKAAFGAAAVAGAGVTALSFAGTAGAQSAPSDADVLNFALNLEYLEAQFYQVAVFGTGLPAGQLTGTGTQGAVTGGRKVTFTDPVVAQYAKEIAQDEVAHVAFLRTQLGTVAVAQPAIDIGVTPTSAFSNAARAAGLIGAGAAFDVYANDENFLLGAFIFEDVGVTAYKGAAPLLTNKTYLEAAAGILAVEAYHAGLVRTVLYAKGLAIPSLRTSADAISGARDSLDGSSDLDQGITGTGTGTGTTSNIVPLDSDGIAFSRTTGQVLNIVYLTNSAAGMGGFFPAGVNGAIKTSAAN</sequence>
<accession>A0A7H0LFE1</accession>
<dbReference type="InterPro" id="IPR006311">
    <property type="entry name" value="TAT_signal"/>
</dbReference>
<dbReference type="EMBL" id="CP061038">
    <property type="protein sequence ID" value="QNQ08394.1"/>
    <property type="molecule type" value="Genomic_DNA"/>
</dbReference>
<dbReference type="KEGG" id="spap:H3Z74_16785"/>
<name>A0A7H0LFE1_9SPHN</name>
<dbReference type="RefSeq" id="WP_187760722.1">
    <property type="nucleotide sequence ID" value="NZ_CP061038.1"/>
</dbReference>
<dbReference type="PROSITE" id="PS51318">
    <property type="entry name" value="TAT"/>
    <property type="match status" value="1"/>
</dbReference>
<dbReference type="Pfam" id="PF13668">
    <property type="entry name" value="Ferritin_2"/>
    <property type="match status" value="1"/>
</dbReference>
<proteinExistence type="predicted"/>
<dbReference type="AlphaFoldDB" id="A0A7H0LFE1"/>
<keyword evidence="3" id="KW-1185">Reference proteome</keyword>
<gene>
    <name evidence="2" type="ORF">H3Z74_16785</name>
</gene>
<keyword evidence="1" id="KW-0812">Transmembrane</keyword>
<keyword evidence="1" id="KW-1133">Transmembrane helix</keyword>
<dbReference type="PANTHER" id="PTHR31694">
    <property type="entry name" value="DESICCATION-LIKE PROTEIN"/>
    <property type="match status" value="1"/>
</dbReference>
<dbReference type="InterPro" id="IPR009078">
    <property type="entry name" value="Ferritin-like_SF"/>
</dbReference>
<dbReference type="CDD" id="cd00657">
    <property type="entry name" value="Ferritin_like"/>
    <property type="match status" value="1"/>
</dbReference>
<dbReference type="Proteomes" id="UP000516148">
    <property type="component" value="Chromosome"/>
</dbReference>
<evidence type="ECO:0000256" key="1">
    <source>
        <dbReference type="SAM" id="Phobius"/>
    </source>
</evidence>
<dbReference type="InterPro" id="IPR052965">
    <property type="entry name" value="Pigment-catalase-like"/>
</dbReference>
<organism evidence="2 3">
    <name type="scientific">Sphingomonas alpina</name>
    <dbReference type="NCBI Taxonomy" id="653931"/>
    <lineage>
        <taxon>Bacteria</taxon>
        <taxon>Pseudomonadati</taxon>
        <taxon>Pseudomonadota</taxon>
        <taxon>Alphaproteobacteria</taxon>
        <taxon>Sphingomonadales</taxon>
        <taxon>Sphingomonadaceae</taxon>
        <taxon>Sphingomonas</taxon>
    </lineage>
</organism>